<dbReference type="AlphaFoldDB" id="A0AAE1IKD7"/>
<name>A0AAE1IKD7_9HYPO</name>
<proteinExistence type="predicted"/>
<dbReference type="PANTHER" id="PTHR12732">
    <property type="entry name" value="UNCHARACTERIZED PROTEASOME COMPONENT REGION PCI-CONTAINING"/>
    <property type="match status" value="1"/>
</dbReference>
<sequence length="478" mass="53681">MSLVTQFLSQIQQQVRNQQGDQLRSWLQVEPESPKQYHDLANELRARFSRQDAIDKVVEDALPQQDDLPEGQATAWPGLLAFLKDYLTYWRDVNFADLLGAHQLLSGLVNSCSTAFAHPTYGSMLLQVSMSLSETLARLTMNLNRRPDLTRRLRVVDDDNRKSVAESSAEIIQKIFTTCLTDRSGTRTSKPEGKRVGIYMFANLVLKLLFAEAYLQTPPQLVSHRSNILTYLIPSNLLLGRFPSTTLLSRPEAQSLKPIFLPMCMAIRSGNFVQFQSHLAAHEPWLFEKGLLLPLSNRLRPLLWRSLSRKTFLLTYVPPQDATSRKAATLDLSHLLAVATYVQRRLEGWLPGNPTAHGRPSQANPLFMQALKNTVQSSAETTLAPPPGGPRKLRPNEGLIWGNALVTYEDIEMTVATLVQQGFMHGFVAHSQGRFAIIGAKAKGSPVLAGWPNVWLTIKERRHEDDFDLDQVPGWVTL</sequence>
<dbReference type="Proteomes" id="UP001273209">
    <property type="component" value="Unassembled WGS sequence"/>
</dbReference>
<dbReference type="InterPro" id="IPR045114">
    <property type="entry name" value="Csn12-like"/>
</dbReference>
<dbReference type="GO" id="GO:0003690">
    <property type="term" value="F:double-stranded DNA binding"/>
    <property type="evidence" value="ECO:0007669"/>
    <property type="project" value="InterPro"/>
</dbReference>
<evidence type="ECO:0000313" key="2">
    <source>
        <dbReference type="Proteomes" id="UP001273209"/>
    </source>
</evidence>
<dbReference type="GO" id="GO:0003723">
    <property type="term" value="F:RNA binding"/>
    <property type="evidence" value="ECO:0007669"/>
    <property type="project" value="InterPro"/>
</dbReference>
<dbReference type="EMBL" id="JAWRVG010000006">
    <property type="protein sequence ID" value="KAK4081801.1"/>
    <property type="molecule type" value="Genomic_DNA"/>
</dbReference>
<gene>
    <name evidence="1" type="ORF">Triagg1_2542</name>
</gene>
<dbReference type="PANTHER" id="PTHR12732:SF8">
    <property type="entry name" value="NUCLEAR MRNA EXPORT PROTEIN THP1"/>
    <property type="match status" value="1"/>
</dbReference>
<reference evidence="1" key="1">
    <citation type="submission" date="2023-11" db="EMBL/GenBank/DDBJ databases">
        <title>The genome sequences of three competitors of mushroom-forming fungi.</title>
        <authorList>
            <person name="Beijen E."/>
            <person name="Ohm R.A."/>
        </authorList>
    </citation>
    <scope>NUCLEOTIDE SEQUENCE</scope>
    <source>
        <strain evidence="1">CBS 100526</strain>
    </source>
</reference>
<keyword evidence="2" id="KW-1185">Reference proteome</keyword>
<evidence type="ECO:0000313" key="1">
    <source>
        <dbReference type="EMBL" id="KAK4081801.1"/>
    </source>
</evidence>
<evidence type="ECO:0008006" key="3">
    <source>
        <dbReference type="Google" id="ProtNLM"/>
    </source>
</evidence>
<dbReference type="GeneID" id="87916640"/>
<comment type="caution">
    <text evidence="1">The sequence shown here is derived from an EMBL/GenBank/DDBJ whole genome shotgun (WGS) entry which is preliminary data.</text>
</comment>
<protein>
    <recommendedName>
        <fullName evidence="3">PCI domain-containing protein</fullName>
    </recommendedName>
</protein>
<accession>A0AAE1IKD7</accession>
<dbReference type="RefSeq" id="XP_062758754.1">
    <property type="nucleotide sequence ID" value="XM_062896735.1"/>
</dbReference>
<organism evidence="1 2">
    <name type="scientific">Trichoderma aggressivum f. europaeum</name>
    <dbReference type="NCBI Taxonomy" id="173218"/>
    <lineage>
        <taxon>Eukaryota</taxon>
        <taxon>Fungi</taxon>
        <taxon>Dikarya</taxon>
        <taxon>Ascomycota</taxon>
        <taxon>Pezizomycotina</taxon>
        <taxon>Sordariomycetes</taxon>
        <taxon>Hypocreomycetidae</taxon>
        <taxon>Hypocreales</taxon>
        <taxon>Hypocreaceae</taxon>
        <taxon>Trichoderma</taxon>
    </lineage>
</organism>